<keyword evidence="9" id="KW-1185">Reference proteome</keyword>
<dbReference type="GO" id="GO:0006508">
    <property type="term" value="P:proteolysis"/>
    <property type="evidence" value="ECO:0007669"/>
    <property type="project" value="UniProtKB-KW"/>
</dbReference>
<name>A0A6P3YB60_DINQU</name>
<protein>
    <recommendedName>
        <fullName evidence="3">ubiquitinyl hydrolase 1</fullName>
        <ecNumber evidence="3">3.4.19.12</ecNumber>
    </recommendedName>
</protein>
<evidence type="ECO:0000256" key="1">
    <source>
        <dbReference type="ARBA" id="ARBA00000707"/>
    </source>
</evidence>
<feature type="non-terminal residue" evidence="10">
    <location>
        <position position="1"/>
    </location>
</feature>
<dbReference type="PANTHER" id="PTHR24006:SF687">
    <property type="entry name" value="UBIQUITIN CARBOXYL-TERMINAL HYDROLASE 10"/>
    <property type="match status" value="1"/>
</dbReference>
<evidence type="ECO:0000256" key="7">
    <source>
        <dbReference type="ARBA" id="ARBA00022807"/>
    </source>
</evidence>
<dbReference type="GO" id="GO:0005829">
    <property type="term" value="C:cytosol"/>
    <property type="evidence" value="ECO:0007669"/>
    <property type="project" value="TreeGrafter"/>
</dbReference>
<evidence type="ECO:0000256" key="6">
    <source>
        <dbReference type="ARBA" id="ARBA00022801"/>
    </source>
</evidence>
<dbReference type="SUPFAM" id="SSF54001">
    <property type="entry name" value="Cysteine proteinases"/>
    <property type="match status" value="1"/>
</dbReference>
<comment type="catalytic activity">
    <reaction evidence="1">
        <text>Thiol-dependent hydrolysis of ester, thioester, amide, peptide and isopeptide bonds formed by the C-terminal Gly of ubiquitin (a 76-residue protein attached to proteins as an intracellular targeting signal).</text>
        <dbReference type="EC" id="3.4.19.12"/>
    </reaction>
</comment>
<evidence type="ECO:0000313" key="9">
    <source>
        <dbReference type="Proteomes" id="UP000515204"/>
    </source>
</evidence>
<dbReference type="GO" id="GO:0010506">
    <property type="term" value="P:regulation of autophagy"/>
    <property type="evidence" value="ECO:0007669"/>
    <property type="project" value="TreeGrafter"/>
</dbReference>
<dbReference type="InterPro" id="IPR018200">
    <property type="entry name" value="USP_CS"/>
</dbReference>
<comment type="similarity">
    <text evidence="2">Belongs to the peptidase C19 family. USP10 subfamily.</text>
</comment>
<dbReference type="GO" id="GO:0005634">
    <property type="term" value="C:nucleus"/>
    <property type="evidence" value="ECO:0007669"/>
    <property type="project" value="TreeGrafter"/>
</dbReference>
<dbReference type="Pfam" id="PF00443">
    <property type="entry name" value="UCH"/>
    <property type="match status" value="1"/>
</dbReference>
<reference evidence="10" key="1">
    <citation type="submission" date="2025-08" db="UniProtKB">
        <authorList>
            <consortium name="RefSeq"/>
        </authorList>
    </citation>
    <scope>IDENTIFICATION</scope>
</reference>
<dbReference type="GeneID" id="106750999"/>
<dbReference type="KEGG" id="dqu:106750999"/>
<dbReference type="CDD" id="cd02257">
    <property type="entry name" value="Peptidase_C19"/>
    <property type="match status" value="1"/>
</dbReference>
<keyword evidence="4" id="KW-0645">Protease</keyword>
<keyword evidence="6" id="KW-0378">Hydrolase</keyword>
<dbReference type="EC" id="3.4.19.12" evidence="3"/>
<dbReference type="RefSeq" id="XP_014487204.1">
    <property type="nucleotide sequence ID" value="XM_014631718.1"/>
</dbReference>
<evidence type="ECO:0000256" key="3">
    <source>
        <dbReference type="ARBA" id="ARBA00012759"/>
    </source>
</evidence>
<gene>
    <name evidence="10" type="primary">LOC106750999</name>
</gene>
<evidence type="ECO:0000313" key="10">
    <source>
        <dbReference type="RefSeq" id="XP_014487204.1"/>
    </source>
</evidence>
<evidence type="ECO:0000256" key="2">
    <source>
        <dbReference type="ARBA" id="ARBA00005427"/>
    </source>
</evidence>
<dbReference type="PROSITE" id="PS00973">
    <property type="entry name" value="USP_2"/>
    <property type="match status" value="1"/>
</dbReference>
<dbReference type="GO" id="GO:0016579">
    <property type="term" value="P:protein deubiquitination"/>
    <property type="evidence" value="ECO:0007669"/>
    <property type="project" value="InterPro"/>
</dbReference>
<keyword evidence="7" id="KW-0788">Thiol protease</keyword>
<dbReference type="Gene3D" id="3.90.70.10">
    <property type="entry name" value="Cysteine proteinases"/>
    <property type="match status" value="1"/>
</dbReference>
<feature type="domain" description="USP" evidence="8">
    <location>
        <begin position="7"/>
        <end position="351"/>
    </location>
</feature>
<dbReference type="OrthoDB" id="429671at2759"/>
<dbReference type="AlphaFoldDB" id="A0A6P3YB60"/>
<dbReference type="PROSITE" id="PS50235">
    <property type="entry name" value="USP_3"/>
    <property type="match status" value="1"/>
</dbReference>
<dbReference type="GO" id="GO:0030330">
    <property type="term" value="P:DNA damage response, signal transduction by p53 class mediator"/>
    <property type="evidence" value="ECO:0007669"/>
    <property type="project" value="TreeGrafter"/>
</dbReference>
<dbReference type="InterPro" id="IPR001394">
    <property type="entry name" value="Peptidase_C19_UCH"/>
</dbReference>
<evidence type="ECO:0000256" key="5">
    <source>
        <dbReference type="ARBA" id="ARBA00022786"/>
    </source>
</evidence>
<dbReference type="InterPro" id="IPR028889">
    <property type="entry name" value="USP"/>
</dbReference>
<organism evidence="9 10">
    <name type="scientific">Dinoponera quadriceps</name>
    <name type="common">South American ant</name>
    <dbReference type="NCBI Taxonomy" id="609295"/>
    <lineage>
        <taxon>Eukaryota</taxon>
        <taxon>Metazoa</taxon>
        <taxon>Ecdysozoa</taxon>
        <taxon>Arthropoda</taxon>
        <taxon>Hexapoda</taxon>
        <taxon>Insecta</taxon>
        <taxon>Pterygota</taxon>
        <taxon>Neoptera</taxon>
        <taxon>Endopterygota</taxon>
        <taxon>Hymenoptera</taxon>
        <taxon>Apocrita</taxon>
        <taxon>Aculeata</taxon>
        <taxon>Formicoidea</taxon>
        <taxon>Formicidae</taxon>
        <taxon>Ponerinae</taxon>
        <taxon>Ponerini</taxon>
        <taxon>Dinoponera</taxon>
    </lineage>
</organism>
<proteinExistence type="inferred from homology"/>
<dbReference type="InterPro" id="IPR050164">
    <property type="entry name" value="Peptidase_C19"/>
</dbReference>
<sequence>PSFDSSSRTLTLHIYCKFHGCLNTTKFVLSFLNRVRFIREFHPLPENARVPRKARVNKRDEITIENGVALEPSYMYTMLRYTSSAGIFPVEGRQEDAEEFLSCLLNAINDEMLDLMKLANNEHIDINAEKTEGKEEEWRVIGPKNKGSITRSTELERTPLSDIFRGKLRSRVSRPGEQPSDNVQPFFTLQLDIEKADSVKQALDILVSKDRLEGMTCSRTKKQIEAWKQVTLEELPAVLILHLKWFVYKYNGCSKLIKAVEFPIDLKIFTEFLSANTARKLSPKQKQYKLFAVTYHDGKEATNGHYVTDCFHVGYGTWVRYDDTSAKAISEGTVLRPVPPRVPYLLYYRRCDTIGNNTHSK</sequence>
<keyword evidence="5" id="KW-0833">Ubl conjugation pathway</keyword>
<dbReference type="Proteomes" id="UP000515204">
    <property type="component" value="Unplaced"/>
</dbReference>
<dbReference type="GO" id="GO:0004843">
    <property type="term" value="F:cysteine-type deubiquitinase activity"/>
    <property type="evidence" value="ECO:0007669"/>
    <property type="project" value="UniProtKB-EC"/>
</dbReference>
<accession>A0A6P3YB60</accession>
<evidence type="ECO:0000259" key="8">
    <source>
        <dbReference type="PROSITE" id="PS50235"/>
    </source>
</evidence>
<evidence type="ECO:0000256" key="4">
    <source>
        <dbReference type="ARBA" id="ARBA00022670"/>
    </source>
</evidence>
<dbReference type="InterPro" id="IPR038765">
    <property type="entry name" value="Papain-like_cys_pep_sf"/>
</dbReference>
<dbReference type="PANTHER" id="PTHR24006">
    <property type="entry name" value="UBIQUITIN CARBOXYL-TERMINAL HYDROLASE"/>
    <property type="match status" value="1"/>
</dbReference>